<feature type="compositionally biased region" description="Basic and acidic residues" evidence="1">
    <location>
        <begin position="22"/>
        <end position="33"/>
    </location>
</feature>
<gene>
    <name evidence="2" type="ORF">DC045_14300</name>
</gene>
<accession>A0A352IVG9</accession>
<feature type="region of interest" description="Disordered" evidence="1">
    <location>
        <begin position="21"/>
        <end position="57"/>
    </location>
</feature>
<proteinExistence type="predicted"/>
<dbReference type="AlphaFoldDB" id="A0A352IVG9"/>
<evidence type="ECO:0000313" key="3">
    <source>
        <dbReference type="Proteomes" id="UP000263489"/>
    </source>
</evidence>
<evidence type="ECO:0000313" key="2">
    <source>
        <dbReference type="EMBL" id="HBC35452.1"/>
    </source>
</evidence>
<reference evidence="2 3" key="1">
    <citation type="journal article" date="2018" name="Nat. Biotechnol.">
        <title>A standardized bacterial taxonomy based on genome phylogeny substantially revises the tree of life.</title>
        <authorList>
            <person name="Parks D.H."/>
            <person name="Chuvochina M."/>
            <person name="Waite D.W."/>
            <person name="Rinke C."/>
            <person name="Skarshewski A."/>
            <person name="Chaumeil P.A."/>
            <person name="Hugenholtz P."/>
        </authorList>
    </citation>
    <scope>NUCLEOTIDE SEQUENCE [LARGE SCALE GENOMIC DNA]</scope>
    <source>
        <strain evidence="2">UBA9380</strain>
    </source>
</reference>
<protein>
    <submittedName>
        <fullName evidence="2">Uncharacterized protein</fullName>
    </submittedName>
</protein>
<dbReference type="EMBL" id="DNNA01000229">
    <property type="protein sequence ID" value="HBC35452.1"/>
    <property type="molecule type" value="Genomic_DNA"/>
</dbReference>
<dbReference type="Proteomes" id="UP000263489">
    <property type="component" value="Unassembled WGS sequence"/>
</dbReference>
<organism evidence="2 3">
    <name type="scientific">Marinobacter adhaerens</name>
    <dbReference type="NCBI Taxonomy" id="1033846"/>
    <lineage>
        <taxon>Bacteria</taxon>
        <taxon>Pseudomonadati</taxon>
        <taxon>Pseudomonadota</taxon>
        <taxon>Gammaproteobacteria</taxon>
        <taxon>Pseudomonadales</taxon>
        <taxon>Marinobacteraceae</taxon>
        <taxon>Marinobacter</taxon>
    </lineage>
</organism>
<sequence length="188" mass="21579">MSYAELLRKFAERPVTPVTPCKEAKVTENREENQTGNLSYLSYPKEPREAERNRKPRRLEAPLHEIAQTLGACPNILRSLLSEDDMEDIAEGLISRSHLIAYFRLMRSDGIPLTEDYPSFKRSPENRSGHVQRMQVWKPAHEDLIDHLMACADCHAPLKRYCEQGASLRQAYIDLCTAPLENRTTVNE</sequence>
<comment type="caution">
    <text evidence="2">The sequence shown here is derived from an EMBL/GenBank/DDBJ whole genome shotgun (WGS) entry which is preliminary data.</text>
</comment>
<feature type="compositionally biased region" description="Basic and acidic residues" evidence="1">
    <location>
        <begin position="45"/>
        <end position="57"/>
    </location>
</feature>
<evidence type="ECO:0000256" key="1">
    <source>
        <dbReference type="SAM" id="MobiDB-lite"/>
    </source>
</evidence>
<name>A0A352IVG9_9GAMM</name>